<dbReference type="EMBL" id="FOYX01000001">
    <property type="protein sequence ID" value="SFR58738.1"/>
    <property type="molecule type" value="Genomic_DNA"/>
</dbReference>
<evidence type="ECO:0000313" key="3">
    <source>
        <dbReference type="Proteomes" id="UP000199462"/>
    </source>
</evidence>
<dbReference type="AlphaFoldDB" id="A0A1I6HWG1"/>
<evidence type="ECO:0000313" key="2">
    <source>
        <dbReference type="EMBL" id="SFR58738.1"/>
    </source>
</evidence>
<reference evidence="3" key="1">
    <citation type="submission" date="2016-10" db="EMBL/GenBank/DDBJ databases">
        <authorList>
            <person name="Varghese N."/>
            <person name="Submissions S."/>
        </authorList>
    </citation>
    <scope>NUCLEOTIDE SEQUENCE [LARGE SCALE GENOMIC DNA]</scope>
    <source>
        <strain evidence="3">DSM 19891</strain>
    </source>
</reference>
<sequence>MKKIILFCICLLSVSIYSQHVDDQIITSDKNQELKINGLFLILGAIELDYQYLLNEESGIGVDVLFTYDDETIDVNYYVSPYYRQYFGKKYASGFFVEAFGMLNSVDDYIFDSYYDEPTDSYYSNSGYEENVVDFALGIGTGVKLLTKRGFIVEIDAGIGRNLFKNDRDFTLIGKGGINLGYRF</sequence>
<keyword evidence="3" id="KW-1185">Reference proteome</keyword>
<evidence type="ECO:0008006" key="4">
    <source>
        <dbReference type="Google" id="ProtNLM"/>
    </source>
</evidence>
<dbReference type="Proteomes" id="UP000199462">
    <property type="component" value="Unassembled WGS sequence"/>
</dbReference>
<proteinExistence type="predicted"/>
<protein>
    <recommendedName>
        <fullName evidence="4">DUF3575 domain-containing protein</fullName>
    </recommendedName>
</protein>
<feature type="chain" id="PRO_5011442284" description="DUF3575 domain-containing protein" evidence="1">
    <location>
        <begin position="21"/>
        <end position="184"/>
    </location>
</feature>
<organism evidence="2 3">
    <name type="scientific">Maribacter stanieri</name>
    <dbReference type="NCBI Taxonomy" id="440514"/>
    <lineage>
        <taxon>Bacteria</taxon>
        <taxon>Pseudomonadati</taxon>
        <taxon>Bacteroidota</taxon>
        <taxon>Flavobacteriia</taxon>
        <taxon>Flavobacteriales</taxon>
        <taxon>Flavobacteriaceae</taxon>
        <taxon>Maribacter</taxon>
    </lineage>
</organism>
<accession>A0A1I6HWG1</accession>
<dbReference type="RefSeq" id="WP_027065416.1">
    <property type="nucleotide sequence ID" value="NZ_CANMNE010000002.1"/>
</dbReference>
<evidence type="ECO:0000256" key="1">
    <source>
        <dbReference type="SAM" id="SignalP"/>
    </source>
</evidence>
<dbReference type="STRING" id="440514.SAMN04488010_0847"/>
<keyword evidence="1" id="KW-0732">Signal</keyword>
<feature type="signal peptide" evidence="1">
    <location>
        <begin position="1"/>
        <end position="20"/>
    </location>
</feature>
<name>A0A1I6HWG1_9FLAO</name>
<gene>
    <name evidence="2" type="ORF">SAMN04488010_0847</name>
</gene>